<keyword evidence="1" id="KW-0378">Hydrolase</keyword>
<evidence type="ECO:0000259" key="2">
    <source>
        <dbReference type="Pfam" id="PF00082"/>
    </source>
</evidence>
<comment type="similarity">
    <text evidence="1">Belongs to the peptidase S8 family.</text>
</comment>
<feature type="active site" description="Charge relay system" evidence="1">
    <location>
        <position position="12"/>
    </location>
</feature>
<keyword evidence="1" id="KW-0645">Protease</keyword>
<dbReference type="AlphaFoldDB" id="A0A1T4JTT4"/>
<reference evidence="3 4" key="1">
    <citation type="submission" date="2017-02" db="EMBL/GenBank/DDBJ databases">
        <authorList>
            <person name="Peterson S.W."/>
        </authorList>
    </citation>
    <scope>NUCLEOTIDE SEQUENCE [LARGE SCALE GENOMIC DNA]</scope>
    <source>
        <strain evidence="3 4">DSM 22335</strain>
    </source>
</reference>
<evidence type="ECO:0000313" key="4">
    <source>
        <dbReference type="Proteomes" id="UP000190888"/>
    </source>
</evidence>
<gene>
    <name evidence="3" type="ORF">SAMN04488132_101186</name>
</gene>
<feature type="active site" description="Charge relay system" evidence="1">
    <location>
        <position position="47"/>
    </location>
</feature>
<dbReference type="EMBL" id="FUWH01000001">
    <property type="protein sequence ID" value="SJZ33622.1"/>
    <property type="molecule type" value="Genomic_DNA"/>
</dbReference>
<dbReference type="GO" id="GO:0004252">
    <property type="term" value="F:serine-type endopeptidase activity"/>
    <property type="evidence" value="ECO:0007669"/>
    <property type="project" value="UniProtKB-UniRule"/>
</dbReference>
<dbReference type="SUPFAM" id="SSF52743">
    <property type="entry name" value="Subtilisin-like"/>
    <property type="match status" value="1"/>
</dbReference>
<keyword evidence="4" id="KW-1185">Reference proteome</keyword>
<accession>A0A1T4JTT4</accession>
<keyword evidence="1" id="KW-0720">Serine protease</keyword>
<feature type="domain" description="Peptidase S8/S53" evidence="2">
    <location>
        <begin position="42"/>
        <end position="220"/>
    </location>
</feature>
<feature type="active site" description="Charge relay system" evidence="1">
    <location>
        <position position="203"/>
    </location>
</feature>
<dbReference type="RefSeq" id="WP_078829538.1">
    <property type="nucleotide sequence ID" value="NZ_FUWH01000001.1"/>
</dbReference>
<dbReference type="Proteomes" id="UP000190888">
    <property type="component" value="Unassembled WGS sequence"/>
</dbReference>
<dbReference type="OrthoDB" id="9798386at2"/>
<evidence type="ECO:0000256" key="1">
    <source>
        <dbReference type="PROSITE-ProRule" id="PRU01240"/>
    </source>
</evidence>
<dbReference type="Gene3D" id="3.40.50.200">
    <property type="entry name" value="Peptidase S8/S53 domain"/>
    <property type="match status" value="1"/>
</dbReference>
<dbReference type="PROSITE" id="PS51892">
    <property type="entry name" value="SUBTILASE"/>
    <property type="match status" value="1"/>
</dbReference>
<dbReference type="CDD" id="cd00306">
    <property type="entry name" value="Peptidases_S8_S53"/>
    <property type="match status" value="1"/>
</dbReference>
<sequence>MQSGKYTIAIIDGSADRQQLPADIDLAQHDFSGSGDAAAFSVADTAHATAMVKTILSIAPVVRILSLKVTDQWGMPDLEAVNNALQWIAAQEHIDLVCIAAADWSNCVSCGDAYPETAVLLDLLIHKGIIIVAPAGNWFSEFDETDGMAWPAIHPGVVSVGAIIRNAADKIILHPDSQRLHHINESGSYTTVFAFPGEPGRTSGAVATIAGYMALMQSATQTSVKEMLAQRTNQLLLNDGRYWPCWTT</sequence>
<dbReference type="STRING" id="413434.SAMN04488132_101186"/>
<dbReference type="GO" id="GO:0006508">
    <property type="term" value="P:proteolysis"/>
    <property type="evidence" value="ECO:0007669"/>
    <property type="project" value="UniProtKB-KW"/>
</dbReference>
<name>A0A1T4JTT4_9BACT</name>
<proteinExistence type="inferred from homology"/>
<protein>
    <submittedName>
        <fullName evidence="3">Subtilase family protein</fullName>
    </submittedName>
</protein>
<dbReference type="InterPro" id="IPR036852">
    <property type="entry name" value="Peptidase_S8/S53_dom_sf"/>
</dbReference>
<organism evidence="3 4">
    <name type="scientific">Sediminibacterium ginsengisoli</name>
    <dbReference type="NCBI Taxonomy" id="413434"/>
    <lineage>
        <taxon>Bacteria</taxon>
        <taxon>Pseudomonadati</taxon>
        <taxon>Bacteroidota</taxon>
        <taxon>Chitinophagia</taxon>
        <taxon>Chitinophagales</taxon>
        <taxon>Chitinophagaceae</taxon>
        <taxon>Sediminibacterium</taxon>
    </lineage>
</organism>
<evidence type="ECO:0000313" key="3">
    <source>
        <dbReference type="EMBL" id="SJZ33622.1"/>
    </source>
</evidence>
<dbReference type="Pfam" id="PF00082">
    <property type="entry name" value="Peptidase_S8"/>
    <property type="match status" value="1"/>
</dbReference>
<dbReference type="InterPro" id="IPR000209">
    <property type="entry name" value="Peptidase_S8/S53_dom"/>
</dbReference>